<proteinExistence type="predicted"/>
<dbReference type="PANTHER" id="PTHR37614">
    <property type="entry name" value="OS02G0121400 PROTEIN"/>
    <property type="match status" value="1"/>
</dbReference>
<dbReference type="EnsemblPlants" id="AUR62033901-RA">
    <property type="protein sequence ID" value="AUR62033901-RA:cds"/>
    <property type="gene ID" value="AUR62033901"/>
</dbReference>
<dbReference type="Proteomes" id="UP000596660">
    <property type="component" value="Unplaced"/>
</dbReference>
<reference evidence="2" key="1">
    <citation type="journal article" date="2017" name="Nature">
        <title>The genome of Chenopodium quinoa.</title>
        <authorList>
            <person name="Jarvis D.E."/>
            <person name="Ho Y.S."/>
            <person name="Lightfoot D.J."/>
            <person name="Schmoeckel S.M."/>
            <person name="Li B."/>
            <person name="Borm T.J.A."/>
            <person name="Ohyanagi H."/>
            <person name="Mineta K."/>
            <person name="Michell C.T."/>
            <person name="Saber N."/>
            <person name="Kharbatia N.M."/>
            <person name="Rupper R.R."/>
            <person name="Sharp A.R."/>
            <person name="Dally N."/>
            <person name="Boughton B.A."/>
            <person name="Woo Y.H."/>
            <person name="Gao G."/>
            <person name="Schijlen E.G.W.M."/>
            <person name="Guo X."/>
            <person name="Momin A.A."/>
            <person name="Negrao S."/>
            <person name="Al-Babili S."/>
            <person name="Gehring C."/>
            <person name="Roessner U."/>
            <person name="Jung C."/>
            <person name="Murphy K."/>
            <person name="Arold S.T."/>
            <person name="Gojobori T."/>
            <person name="van der Linden C.G."/>
            <person name="van Loo E.N."/>
            <person name="Jellen E.N."/>
            <person name="Maughan P.J."/>
            <person name="Tester M."/>
        </authorList>
    </citation>
    <scope>NUCLEOTIDE SEQUENCE [LARGE SCALE GENOMIC DNA]</scope>
    <source>
        <strain evidence="2">cv. PI 614886</strain>
    </source>
</reference>
<sequence length="240" mass="27048">MVISSSNNNNNEVILSDDEIDVANVLLDLPYLITNTLSSYRLSYDWGSKKRRSALVFPPSYSPPRCRRKVSAQLPPPPPPVKAEACSPNTPLSFSPSESDSNEYHHQTPLIPSYDQRSPLISTFFQSNGGGNNWVHASPLHHQLNSGNNWGLQFQQYHNQSQPLILNHHGMVNDPVYAVAASGAMQMHCPAPLIPRHQNQRLLPDLNMEYKDQDQVCRERRAARLQANKEKRPRVNPAVK</sequence>
<feature type="compositionally biased region" description="Polar residues" evidence="1">
    <location>
        <begin position="87"/>
        <end position="99"/>
    </location>
</feature>
<evidence type="ECO:0000256" key="1">
    <source>
        <dbReference type="SAM" id="MobiDB-lite"/>
    </source>
</evidence>
<dbReference type="Gramene" id="AUR62033901-RA">
    <property type="protein sequence ID" value="AUR62033901-RA:cds"/>
    <property type="gene ID" value="AUR62033901"/>
</dbReference>
<accession>A0A803MRK0</accession>
<dbReference type="PANTHER" id="PTHR37614:SF2">
    <property type="entry name" value="OS02G0121400 PROTEIN"/>
    <property type="match status" value="1"/>
</dbReference>
<dbReference type="AlphaFoldDB" id="A0A803MRK0"/>
<organism evidence="2 3">
    <name type="scientific">Chenopodium quinoa</name>
    <name type="common">Quinoa</name>
    <dbReference type="NCBI Taxonomy" id="63459"/>
    <lineage>
        <taxon>Eukaryota</taxon>
        <taxon>Viridiplantae</taxon>
        <taxon>Streptophyta</taxon>
        <taxon>Embryophyta</taxon>
        <taxon>Tracheophyta</taxon>
        <taxon>Spermatophyta</taxon>
        <taxon>Magnoliopsida</taxon>
        <taxon>eudicotyledons</taxon>
        <taxon>Gunneridae</taxon>
        <taxon>Pentapetalae</taxon>
        <taxon>Caryophyllales</taxon>
        <taxon>Chenopodiaceae</taxon>
        <taxon>Chenopodioideae</taxon>
        <taxon>Atripliceae</taxon>
        <taxon>Chenopodium</taxon>
    </lineage>
</organism>
<evidence type="ECO:0000313" key="2">
    <source>
        <dbReference type="EnsemblPlants" id="AUR62033901-RA:cds"/>
    </source>
</evidence>
<reference evidence="2" key="2">
    <citation type="submission" date="2021-03" db="UniProtKB">
        <authorList>
            <consortium name="EnsemblPlants"/>
        </authorList>
    </citation>
    <scope>IDENTIFICATION</scope>
</reference>
<feature type="region of interest" description="Disordered" evidence="1">
    <location>
        <begin position="62"/>
        <end position="110"/>
    </location>
</feature>
<evidence type="ECO:0000313" key="3">
    <source>
        <dbReference type="Proteomes" id="UP000596660"/>
    </source>
</evidence>
<keyword evidence="3" id="KW-1185">Reference proteome</keyword>
<name>A0A803MRK0_CHEQI</name>
<protein>
    <submittedName>
        <fullName evidence="2">Uncharacterized protein</fullName>
    </submittedName>
</protein>